<proteinExistence type="predicted"/>
<reference evidence="1" key="1">
    <citation type="submission" date="2014-11" db="EMBL/GenBank/DDBJ databases">
        <authorList>
            <person name="Amaro Gonzalez C."/>
        </authorList>
    </citation>
    <scope>NUCLEOTIDE SEQUENCE</scope>
</reference>
<dbReference type="EMBL" id="GBXM01011270">
    <property type="protein sequence ID" value="JAH97307.1"/>
    <property type="molecule type" value="Transcribed_RNA"/>
</dbReference>
<organism evidence="1">
    <name type="scientific">Anguilla anguilla</name>
    <name type="common">European freshwater eel</name>
    <name type="synonym">Muraena anguilla</name>
    <dbReference type="NCBI Taxonomy" id="7936"/>
    <lineage>
        <taxon>Eukaryota</taxon>
        <taxon>Metazoa</taxon>
        <taxon>Chordata</taxon>
        <taxon>Craniata</taxon>
        <taxon>Vertebrata</taxon>
        <taxon>Euteleostomi</taxon>
        <taxon>Actinopterygii</taxon>
        <taxon>Neopterygii</taxon>
        <taxon>Teleostei</taxon>
        <taxon>Anguilliformes</taxon>
        <taxon>Anguillidae</taxon>
        <taxon>Anguilla</taxon>
    </lineage>
</organism>
<name>A0A0E9X3M0_ANGAN</name>
<protein>
    <submittedName>
        <fullName evidence="1">Uncharacterized protein</fullName>
    </submittedName>
</protein>
<accession>A0A0E9X3M0</accession>
<evidence type="ECO:0000313" key="1">
    <source>
        <dbReference type="EMBL" id="JAH97307.1"/>
    </source>
</evidence>
<reference evidence="1" key="2">
    <citation type="journal article" date="2015" name="Fish Shellfish Immunol.">
        <title>Early steps in the European eel (Anguilla anguilla)-Vibrio vulnificus interaction in the gills: Role of the RtxA13 toxin.</title>
        <authorList>
            <person name="Callol A."/>
            <person name="Pajuelo D."/>
            <person name="Ebbesson L."/>
            <person name="Teles M."/>
            <person name="MacKenzie S."/>
            <person name="Amaro C."/>
        </authorList>
    </citation>
    <scope>NUCLEOTIDE SEQUENCE</scope>
</reference>
<dbReference type="AlphaFoldDB" id="A0A0E9X3M0"/>
<sequence>MYISIRNVLCPSIVVAFSYPTLSPPIPNPLTGKAKAMAPATRQPVLFQIFSKQLFESRYNHTFIFINLFFRPANPVLFQVFSKQLFESRYNHTFILINLFFRLIMTCL</sequence>